<reference evidence="4 5" key="1">
    <citation type="submission" date="2016-03" db="EMBL/GenBank/DDBJ databases">
        <authorList>
            <person name="Ploux O."/>
        </authorList>
    </citation>
    <scope>NUCLEOTIDE SEQUENCE [LARGE SCALE GENOMIC DNA]</scope>
    <source>
        <strain evidence="4 5">EC13</strain>
    </source>
</reference>
<accession>A0A162GRW1</accession>
<feature type="domain" description="HTH deoR-type" evidence="3">
    <location>
        <begin position="538"/>
        <end position="584"/>
    </location>
</feature>
<evidence type="ECO:0000256" key="1">
    <source>
        <dbReference type="ARBA" id="ARBA00023015"/>
    </source>
</evidence>
<dbReference type="InterPro" id="IPR011990">
    <property type="entry name" value="TPR-like_helical_dom_sf"/>
</dbReference>
<evidence type="ECO:0000256" key="2">
    <source>
        <dbReference type="ARBA" id="ARBA00023163"/>
    </source>
</evidence>
<keyword evidence="1" id="KW-0805">Transcription regulation</keyword>
<dbReference type="Gene3D" id="1.25.40.10">
    <property type="entry name" value="Tetratricopeptide repeat domain"/>
    <property type="match status" value="1"/>
</dbReference>
<sequence>MSEITKNKTSKQRLSELFFLGHYTTILQIYKDHPLSLAEKDIPFLIGALSFLGKTLEAEEIFKTRQASFSEKEQAASLFYLGVGVARKSKYKKARRFFRENQKRFGNHDQAEISFYTYQGIAFYLYFTGQFFRSEKFATKALRLAVRAQNPHIKVLAQDLLAHTLVQTGRVYSGLELLKEAHDIALRLGNDAFASATQVSILLYEATYGHRPESIVPDLEKCLHNLKPQDSYSKSNVVLELARQKTLRGLWKDAETLLNLQAPVIFSSENRRQEIALNLRWAELAYLRGQTVLAWQYLRGANLRLDQEADKNFAIQILGLEHKILTEQNNPLALEKKKLLLELSRSFSSKINRNMISRRQWIQEKDFSEDDHIHTLLSQIGDNSGIELVHKSGYYSWYYKCLPLQKGVNYLVLGLSKNRAVTFSIDGIEVIKLADFSARILEVLRQGPLDKATLVEKVWGYEYHPLRHDSLVYAAMSTLRRNLGSKHTWIQTLDSGYQLEKNVHILQARGSINESKNSGSILLKSSSLRPVDAELNYRQLQALDYLQENRFLSTRQYKDLFKTTEITACRDLAALNKKGHVVRIGFGRATQYTLAQGDRK</sequence>
<proteinExistence type="predicted"/>
<dbReference type="Gene3D" id="1.10.10.10">
    <property type="entry name" value="Winged helix-like DNA-binding domain superfamily/Winged helix DNA-binding domain"/>
    <property type="match status" value="2"/>
</dbReference>
<dbReference type="RefSeq" id="WP_063205504.1">
    <property type="nucleotide sequence ID" value="NZ_LUKD01000001.1"/>
</dbReference>
<dbReference type="Proteomes" id="UP000075799">
    <property type="component" value="Unassembled WGS sequence"/>
</dbReference>
<dbReference type="Pfam" id="PF08220">
    <property type="entry name" value="HTH_DeoR"/>
    <property type="match status" value="1"/>
</dbReference>
<protein>
    <recommendedName>
        <fullName evidence="3">HTH deoR-type domain-containing protein</fullName>
    </recommendedName>
</protein>
<keyword evidence="2" id="KW-0804">Transcription</keyword>
<name>A0A162GRW1_BDEBC</name>
<evidence type="ECO:0000313" key="4">
    <source>
        <dbReference type="EMBL" id="KYG68810.1"/>
    </source>
</evidence>
<evidence type="ECO:0000313" key="5">
    <source>
        <dbReference type="Proteomes" id="UP000075799"/>
    </source>
</evidence>
<dbReference type="InterPro" id="IPR036388">
    <property type="entry name" value="WH-like_DNA-bd_sf"/>
</dbReference>
<dbReference type="SUPFAM" id="SSF48452">
    <property type="entry name" value="TPR-like"/>
    <property type="match status" value="1"/>
</dbReference>
<dbReference type="InterPro" id="IPR001034">
    <property type="entry name" value="DeoR_HTH"/>
</dbReference>
<dbReference type="OrthoDB" id="5287490at2"/>
<gene>
    <name evidence="4" type="ORF">AZI87_06165</name>
</gene>
<dbReference type="EMBL" id="LUKD01000001">
    <property type="protein sequence ID" value="KYG68810.1"/>
    <property type="molecule type" value="Genomic_DNA"/>
</dbReference>
<dbReference type="GO" id="GO:0003700">
    <property type="term" value="F:DNA-binding transcription factor activity"/>
    <property type="evidence" value="ECO:0007669"/>
    <property type="project" value="InterPro"/>
</dbReference>
<comment type="caution">
    <text evidence="4">The sequence shown here is derived from an EMBL/GenBank/DDBJ whole genome shotgun (WGS) entry which is preliminary data.</text>
</comment>
<dbReference type="AlphaFoldDB" id="A0A162GRW1"/>
<organism evidence="4 5">
    <name type="scientific">Bdellovibrio bacteriovorus</name>
    <dbReference type="NCBI Taxonomy" id="959"/>
    <lineage>
        <taxon>Bacteria</taxon>
        <taxon>Pseudomonadati</taxon>
        <taxon>Bdellovibrionota</taxon>
        <taxon>Bdellovibrionia</taxon>
        <taxon>Bdellovibrionales</taxon>
        <taxon>Pseudobdellovibrionaceae</taxon>
        <taxon>Bdellovibrio</taxon>
    </lineage>
</organism>
<evidence type="ECO:0000259" key="3">
    <source>
        <dbReference type="Pfam" id="PF08220"/>
    </source>
</evidence>